<proteinExistence type="predicted"/>
<feature type="domain" description="ASPIC/UnbV" evidence="2">
    <location>
        <begin position="927"/>
        <end position="985"/>
    </location>
</feature>
<evidence type="ECO:0000313" key="3">
    <source>
        <dbReference type="EMBL" id="MBK1790299.1"/>
    </source>
</evidence>
<dbReference type="InterPro" id="IPR027039">
    <property type="entry name" value="Crtac1"/>
</dbReference>
<comment type="caution">
    <text evidence="3">The sequence shown here is derived from an EMBL/GenBank/DDBJ whole genome shotgun (WGS) entry which is preliminary data.</text>
</comment>
<dbReference type="Pfam" id="PF13517">
    <property type="entry name" value="FG-GAP_3"/>
    <property type="match status" value="2"/>
</dbReference>
<organism evidence="3 4">
    <name type="scientific">Persicirhabdus sediminis</name>
    <dbReference type="NCBI Taxonomy" id="454144"/>
    <lineage>
        <taxon>Bacteria</taxon>
        <taxon>Pseudomonadati</taxon>
        <taxon>Verrucomicrobiota</taxon>
        <taxon>Verrucomicrobiia</taxon>
        <taxon>Verrucomicrobiales</taxon>
        <taxon>Verrucomicrobiaceae</taxon>
        <taxon>Persicirhabdus</taxon>
    </lineage>
</organism>
<evidence type="ECO:0000313" key="4">
    <source>
        <dbReference type="Proteomes" id="UP000624703"/>
    </source>
</evidence>
<sequence length="1003" mass="110771">MSQIQTLEAKSDPKCYATASRLQDFMFGTPLSCHARFANNELLKSLAKSIWQSIHASNPEDSLIEEAISKRALPRIQPSLEGSCVIELADGERIELSGRDRRQYSSIAYSLRAILAVKQEQLLFGGEKLTHLSEPMVAGLKSVVDDYSLAALQKADQLARERNSNEISEQILREAWLELGLVATPEDQAEKELSQGGEHILPQVIAQKLASYQAYNAVNNQLFVRNLQVYFAKARWPSDSAEAKQLRSYYTQAMVQFAGDLYLLAQQLAERDGEELISESSMHRALQSFTPFEVNEFEDVSFFPKLADKSIEIEAYDMDAFRDSGLHWLYLKYVLSDYEKQILLDVSPFAAELLAEGVAQFGVLLWRQAGEKSKQAGDEYLSSDRLGEALQYLQSLIQEHAMMGSPAERPELTLHSSQGAKAKPASEGVYFKEVTDLVGIAMQHRSSDWLSRQLRSYINKGNGVGEITIPPAFGGSGIAAEDVDGDGWPDLLVLSGAGNKLYQNLQDGTFKEVTQQAGIDWKREDGTYGEVRQPIFVDFDNDGDQDLFISYVNDSHRIYRNDGSGKFEDLSQLAQLGGEGQVAGPCTVLDYDKDGLLDIYIGYFGNYLSGDLPTLARHNRNGGENQLFRNLGGFQFENVTQSVGVGDCGWTQAVGHSDIDGDGWQDLISGNDFGSNVYYRNLGIKDGRHLGFVDVTEQLGTGKASYTMGIGIADLNADELPDFYISNIVTMNKDQKYVLPNEGTTASFNPEKLANMRVVEANDLFLSTRSAGAGLPKLTNSLLVDRGYASTGWSWDADFFDFDHDGDDDLYVLNGMNDFNIYAEENPFYAEPLRGEKKEVTFAHGRSEQNVFFVNDGGRLQQGTDASGLGIIGNSRSAVYFDYDGDGDLDVAVNPYHGEVSLWRNDMGAKLGSSASIKLVDRHGGDAIGATAIMKFSDGSQVWREVHSTTGYLSAHPKALHFGMGGHERGLLQVTWPDGTSSEYQIPAGSKLMNIQQTPQKEQ</sequence>
<gene>
    <name evidence="3" type="ORF">JIN82_03905</name>
</gene>
<dbReference type="InterPro" id="IPR013517">
    <property type="entry name" value="FG-GAP"/>
</dbReference>
<dbReference type="Gene3D" id="2.130.10.130">
    <property type="entry name" value="Integrin alpha, N-terminal"/>
    <property type="match status" value="1"/>
</dbReference>
<keyword evidence="1" id="KW-0732">Signal</keyword>
<protein>
    <submittedName>
        <fullName evidence="3">CRTAC1 family protein</fullName>
    </submittedName>
</protein>
<dbReference type="PANTHER" id="PTHR16026">
    <property type="entry name" value="CARTILAGE ACIDIC PROTEIN 1"/>
    <property type="match status" value="1"/>
</dbReference>
<accession>A0A8J7MB59</accession>
<evidence type="ECO:0000256" key="1">
    <source>
        <dbReference type="ARBA" id="ARBA00022729"/>
    </source>
</evidence>
<dbReference type="InterPro" id="IPR028994">
    <property type="entry name" value="Integrin_alpha_N"/>
</dbReference>
<dbReference type="InterPro" id="IPR011519">
    <property type="entry name" value="UnbV_ASPIC"/>
</dbReference>
<dbReference type="Pfam" id="PF07593">
    <property type="entry name" value="UnbV_ASPIC"/>
    <property type="match status" value="1"/>
</dbReference>
<dbReference type="EMBL" id="JAENIM010000021">
    <property type="protein sequence ID" value="MBK1790299.1"/>
    <property type="molecule type" value="Genomic_DNA"/>
</dbReference>
<keyword evidence="4" id="KW-1185">Reference proteome</keyword>
<evidence type="ECO:0000259" key="2">
    <source>
        <dbReference type="Pfam" id="PF07593"/>
    </source>
</evidence>
<dbReference type="Proteomes" id="UP000624703">
    <property type="component" value="Unassembled WGS sequence"/>
</dbReference>
<dbReference type="AlphaFoldDB" id="A0A8J7MB59"/>
<dbReference type="SUPFAM" id="SSF69318">
    <property type="entry name" value="Integrin alpha N-terminal domain"/>
    <property type="match status" value="1"/>
</dbReference>
<reference evidence="3" key="1">
    <citation type="submission" date="2021-01" db="EMBL/GenBank/DDBJ databases">
        <title>Modified the classification status of verrucomicrobia.</title>
        <authorList>
            <person name="Feng X."/>
        </authorList>
    </citation>
    <scope>NUCLEOTIDE SEQUENCE</scope>
    <source>
        <strain evidence="3">_KCTC 22039</strain>
    </source>
</reference>
<dbReference type="PANTHER" id="PTHR16026:SF0">
    <property type="entry name" value="CARTILAGE ACIDIC PROTEIN 1"/>
    <property type="match status" value="1"/>
</dbReference>
<dbReference type="RefSeq" id="WP_200310335.1">
    <property type="nucleotide sequence ID" value="NZ_JAENIM010000021.1"/>
</dbReference>
<name>A0A8J7MB59_9BACT</name>